<evidence type="ECO:0000259" key="13">
    <source>
        <dbReference type="Pfam" id="PF07779"/>
    </source>
</evidence>
<feature type="transmembrane region" description="Helical" evidence="11">
    <location>
        <begin position="761"/>
        <end position="782"/>
    </location>
</feature>
<evidence type="ECO:0000256" key="3">
    <source>
        <dbReference type="ARBA" id="ARBA00005142"/>
    </source>
</evidence>
<dbReference type="SUPFAM" id="SSF51283">
    <property type="entry name" value="dUTPase-like"/>
    <property type="match status" value="1"/>
</dbReference>
<dbReference type="InterPro" id="IPR008181">
    <property type="entry name" value="dUTPase"/>
</dbReference>
<accession>A0A507DGU7</accession>
<dbReference type="AlphaFoldDB" id="A0A507DGU7"/>
<dbReference type="Proteomes" id="UP000320475">
    <property type="component" value="Unassembled WGS sequence"/>
</dbReference>
<dbReference type="OrthoDB" id="1932925at2759"/>
<comment type="subunit">
    <text evidence="5">Homotrimer.</text>
</comment>
<dbReference type="EMBL" id="QEAM01000013">
    <property type="protein sequence ID" value="TPX50766.1"/>
    <property type="molecule type" value="Genomic_DNA"/>
</dbReference>
<evidence type="ECO:0000256" key="1">
    <source>
        <dbReference type="ARBA" id="ARBA00001946"/>
    </source>
</evidence>
<dbReference type="VEuPathDB" id="FungiDB:SeMB42_g02124"/>
<sequence length="966" mass="106602">MGKDWHSEQHFLTVIAADADGGSVSTHASSSKIRPPPPTVTKGAADIWTIAARICIAVTFISALTAWLHHGISSDCNGVLQATGRWIRPPTTTTNGLGYQLPYCTLHEYSSSEALQCLGTQTGVIRIRIHGDSSARNLYYGLLHILSPDRPSIVEYKAHTSMVTQLPRHTELHFLYDPFMNGSDIDLDLSDNPHVPVSMLVMSFGTWYLRYGGASGHDDSVNKAGSILARLITGRNGTPAAPVSYLLPVSPVIDTLLSSERRQTLTNPRIQHLNNEMAHVADVAHLLKGADDAAAGIYVKAFEYMYSQASGASTDGLHYDLPVSKMASQILLNHRCNAQTLQVIQHHIPPSATCCRNYKSPEPGQWIMIMILVTLALLAPVTKYVTPLSRFSTPNTAAIIQAVSELSVVLLFTYMADRSWLLGKAAKQYSDWRLIIMLCISFIIGMMTLQTTPNDEVLNRHQTDEWKGWMQIVILFYHYLGGSQVLWLYIIVRVLVASYIFMTGVGHAQFFYAKQDFSGLKVLKVLVRLNLLPVLLSLTMGSPYIGYYFSPLVSIWFLVVYLIFWVGHDYSTSSHFIIFKVASASVITRLLIAFPTIIDAPFSLLQSWGLGQGWSANEWRFRLYLDSYICYAGVMAGFLLGRFKKVSIHPSMAIGATIVSVAAFLSMGYVIYAEQKSLDDGTPLSKVKVNYNDIHVGYSVIPVLAYCILRNVTSKLRKTYSAFFAWFGRISLETFIMQFHIFLAADTKSTLVVLPNTSNSWVWWLNFVVVCVVFLFACVRVASASRVLAEWLLGSNVRLSQPPSQLTLSIIGNMLATTDSDQRIPLLVKKVGPNAHIPTRGSDKAAGWDLYSAATVIIPAKGKAIVPTDIQIELPPGTYGRVAPRSGLAVKHFLDVGAGVIDEDYRGNVGVVIFNFSDVDYQVKVGDRIAQLVLERIYHTSVVEVNDLDATIRGAGGFGSTGFAKN</sequence>
<feature type="transmembrane region" description="Helical" evidence="11">
    <location>
        <begin position="721"/>
        <end position="741"/>
    </location>
</feature>
<dbReference type="GO" id="GO:0000287">
    <property type="term" value="F:magnesium ion binding"/>
    <property type="evidence" value="ECO:0007669"/>
    <property type="project" value="InterPro"/>
</dbReference>
<keyword evidence="11" id="KW-0472">Membrane</keyword>
<evidence type="ECO:0000256" key="8">
    <source>
        <dbReference type="ARBA" id="ARBA00022842"/>
    </source>
</evidence>
<evidence type="ECO:0000256" key="6">
    <source>
        <dbReference type="ARBA" id="ARBA00012379"/>
    </source>
</evidence>
<evidence type="ECO:0000256" key="10">
    <source>
        <dbReference type="ARBA" id="ARBA00047686"/>
    </source>
</evidence>
<proteinExistence type="inferred from homology"/>
<feature type="domain" description="Cas1p 10 TM acyl transferase" evidence="13">
    <location>
        <begin position="352"/>
        <end position="797"/>
    </location>
</feature>
<evidence type="ECO:0000256" key="2">
    <source>
        <dbReference type="ARBA" id="ARBA00003495"/>
    </source>
</evidence>
<dbReference type="CDD" id="cd07557">
    <property type="entry name" value="trimeric_dUTPase"/>
    <property type="match status" value="1"/>
</dbReference>
<comment type="similarity">
    <text evidence="4">Belongs to the dUTPase family.</text>
</comment>
<evidence type="ECO:0000313" key="14">
    <source>
        <dbReference type="EMBL" id="TPX50766.1"/>
    </source>
</evidence>
<protein>
    <recommendedName>
        <fullName evidence="6">dUTP diphosphatase</fullName>
        <ecNumber evidence="6">3.6.1.23</ecNumber>
    </recommendedName>
</protein>
<feature type="transmembrane region" description="Helical" evidence="11">
    <location>
        <begin position="469"/>
        <end position="490"/>
    </location>
</feature>
<comment type="cofactor">
    <cofactor evidence="1">
        <name>Mg(2+)</name>
        <dbReference type="ChEBI" id="CHEBI:18420"/>
    </cofactor>
</comment>
<dbReference type="UniPathway" id="UPA00610">
    <property type="reaction ID" value="UER00666"/>
</dbReference>
<keyword evidence="9" id="KW-0546">Nucleotide metabolism</keyword>
<dbReference type="NCBIfam" id="TIGR00576">
    <property type="entry name" value="dut"/>
    <property type="match status" value="1"/>
</dbReference>
<dbReference type="InterPro" id="IPR036157">
    <property type="entry name" value="dUTPase-like_sf"/>
</dbReference>
<feature type="transmembrane region" description="Helical" evidence="11">
    <location>
        <begin position="366"/>
        <end position="385"/>
    </location>
</feature>
<dbReference type="Gene3D" id="2.70.40.10">
    <property type="match status" value="1"/>
</dbReference>
<evidence type="ECO:0000313" key="15">
    <source>
        <dbReference type="Proteomes" id="UP000320475"/>
    </source>
</evidence>
<dbReference type="Pfam" id="PF00692">
    <property type="entry name" value="dUTPase"/>
    <property type="match status" value="1"/>
</dbReference>
<comment type="function">
    <text evidence="2">This enzyme is involved in nucleotide metabolism: it produces dUMP, the immediate precursor of thymidine nucleotides and it decreases the intracellular concentration of dUTP so that uracil cannot be incorporated into DNA.</text>
</comment>
<feature type="transmembrane region" description="Helical" evidence="11">
    <location>
        <begin position="496"/>
        <end position="513"/>
    </location>
</feature>
<evidence type="ECO:0000256" key="4">
    <source>
        <dbReference type="ARBA" id="ARBA00006581"/>
    </source>
</evidence>
<comment type="catalytic activity">
    <reaction evidence="10">
        <text>dUTP + H2O = dUMP + diphosphate + H(+)</text>
        <dbReference type="Rhea" id="RHEA:10248"/>
        <dbReference type="ChEBI" id="CHEBI:15377"/>
        <dbReference type="ChEBI" id="CHEBI:15378"/>
        <dbReference type="ChEBI" id="CHEBI:33019"/>
        <dbReference type="ChEBI" id="CHEBI:61555"/>
        <dbReference type="ChEBI" id="CHEBI:246422"/>
        <dbReference type="EC" id="3.6.1.23"/>
    </reaction>
</comment>
<name>A0A507DGU7_9FUNG</name>
<feature type="transmembrane region" description="Helical" evidence="11">
    <location>
        <begin position="432"/>
        <end position="449"/>
    </location>
</feature>
<evidence type="ECO:0000256" key="9">
    <source>
        <dbReference type="ARBA" id="ARBA00023080"/>
    </source>
</evidence>
<keyword evidence="11" id="KW-0812">Transmembrane</keyword>
<feature type="transmembrane region" description="Helical" evidence="11">
    <location>
        <begin position="397"/>
        <end position="416"/>
    </location>
</feature>
<dbReference type="EC" id="3.6.1.23" evidence="6"/>
<dbReference type="Pfam" id="PF07779">
    <property type="entry name" value="Cas1_AcylT"/>
    <property type="match status" value="1"/>
</dbReference>
<evidence type="ECO:0000256" key="7">
    <source>
        <dbReference type="ARBA" id="ARBA00022801"/>
    </source>
</evidence>
<reference evidence="14 15" key="1">
    <citation type="journal article" date="2019" name="Sci. Rep.">
        <title>Comparative genomics of chytrid fungi reveal insights into the obligate biotrophic and pathogenic lifestyle of Synchytrium endobioticum.</title>
        <authorList>
            <person name="van de Vossenberg B.T.L.H."/>
            <person name="Warris S."/>
            <person name="Nguyen H.D.T."/>
            <person name="van Gent-Pelzer M.P.E."/>
            <person name="Joly D.L."/>
            <person name="van de Geest H.C."/>
            <person name="Bonants P.J.M."/>
            <person name="Smith D.S."/>
            <person name="Levesque C.A."/>
            <person name="van der Lee T.A.J."/>
        </authorList>
    </citation>
    <scope>NUCLEOTIDE SEQUENCE [LARGE SCALE GENOMIC DNA]</scope>
    <source>
        <strain evidence="14 15">LEV6574</strain>
    </source>
</reference>
<comment type="caution">
    <text evidence="14">The sequence shown here is derived from an EMBL/GenBank/DDBJ whole genome shotgun (WGS) entry which is preliminary data.</text>
</comment>
<gene>
    <name evidence="14" type="primary">DUT1</name>
    <name evidence="14" type="ORF">SeLEV6574_g00687</name>
</gene>
<organism evidence="14 15">
    <name type="scientific">Synchytrium endobioticum</name>
    <dbReference type="NCBI Taxonomy" id="286115"/>
    <lineage>
        <taxon>Eukaryota</taxon>
        <taxon>Fungi</taxon>
        <taxon>Fungi incertae sedis</taxon>
        <taxon>Chytridiomycota</taxon>
        <taxon>Chytridiomycota incertae sedis</taxon>
        <taxon>Chytridiomycetes</taxon>
        <taxon>Synchytriales</taxon>
        <taxon>Synchytriaceae</taxon>
        <taxon>Synchytrium</taxon>
    </lineage>
</organism>
<keyword evidence="7" id="KW-0378">Hydrolase</keyword>
<dbReference type="InterPro" id="IPR029054">
    <property type="entry name" value="dUTPase-like"/>
</dbReference>
<dbReference type="GO" id="GO:0004170">
    <property type="term" value="F:dUTP diphosphatase activity"/>
    <property type="evidence" value="ECO:0007669"/>
    <property type="project" value="UniProtKB-EC"/>
</dbReference>
<keyword evidence="8" id="KW-0460">Magnesium</keyword>
<dbReference type="PANTHER" id="PTHR11241">
    <property type="entry name" value="DEOXYURIDINE 5'-TRIPHOSPHATE NUCLEOTIDOHYDROLASE"/>
    <property type="match status" value="1"/>
</dbReference>
<dbReference type="InterPro" id="IPR033704">
    <property type="entry name" value="dUTPase_trimeric"/>
</dbReference>
<dbReference type="GO" id="GO:0046081">
    <property type="term" value="P:dUTP catabolic process"/>
    <property type="evidence" value="ECO:0007669"/>
    <property type="project" value="InterPro"/>
</dbReference>
<dbReference type="NCBIfam" id="NF001862">
    <property type="entry name" value="PRK00601.1"/>
    <property type="match status" value="1"/>
</dbReference>
<dbReference type="PANTHER" id="PTHR11241:SF0">
    <property type="entry name" value="DEOXYURIDINE 5'-TRIPHOSPHATE NUCLEOTIDOHYDROLASE"/>
    <property type="match status" value="1"/>
</dbReference>
<feature type="domain" description="dUTPase-like" evidence="12">
    <location>
        <begin position="834"/>
        <end position="962"/>
    </location>
</feature>
<dbReference type="FunFam" id="2.70.40.10:FF:000004">
    <property type="entry name" value="Deoxyuridine triphosphatase"/>
    <property type="match status" value="1"/>
</dbReference>
<feature type="transmembrane region" description="Helical" evidence="11">
    <location>
        <begin position="692"/>
        <end position="709"/>
    </location>
</feature>
<comment type="pathway">
    <text evidence="3">Pyrimidine metabolism; dUMP biosynthesis; dUMP from dCTP (dUTP route): step 2/2.</text>
</comment>
<feature type="transmembrane region" description="Helical" evidence="11">
    <location>
        <begin position="547"/>
        <end position="565"/>
    </location>
</feature>
<dbReference type="VEuPathDB" id="FungiDB:SeMB42_g02125"/>
<feature type="transmembrane region" description="Helical" evidence="11">
    <location>
        <begin position="621"/>
        <end position="640"/>
    </location>
</feature>
<keyword evidence="11" id="KW-1133">Transmembrane helix</keyword>
<feature type="transmembrane region" description="Helical" evidence="11">
    <location>
        <begin position="652"/>
        <end position="672"/>
    </location>
</feature>
<evidence type="ECO:0000256" key="5">
    <source>
        <dbReference type="ARBA" id="ARBA00011233"/>
    </source>
</evidence>
<evidence type="ECO:0000256" key="11">
    <source>
        <dbReference type="SAM" id="Phobius"/>
    </source>
</evidence>
<dbReference type="GO" id="GO:0006226">
    <property type="term" value="P:dUMP biosynthetic process"/>
    <property type="evidence" value="ECO:0007669"/>
    <property type="project" value="UniProtKB-UniPathway"/>
</dbReference>
<dbReference type="InterPro" id="IPR012419">
    <property type="entry name" value="Cas1_AcylTrans_dom"/>
</dbReference>
<evidence type="ECO:0000259" key="12">
    <source>
        <dbReference type="Pfam" id="PF00692"/>
    </source>
</evidence>
<feature type="transmembrane region" description="Helical" evidence="11">
    <location>
        <begin position="577"/>
        <end position="598"/>
    </location>
</feature>